<reference evidence="1 2" key="1">
    <citation type="submission" date="2019-03" db="EMBL/GenBank/DDBJ databases">
        <title>Single cell metagenomics reveals metabolic interactions within the superorganism composed of flagellate Streblomastix strix and complex community of Bacteroidetes bacteria on its surface.</title>
        <authorList>
            <person name="Treitli S.C."/>
            <person name="Kolisko M."/>
            <person name="Husnik F."/>
            <person name="Keeling P."/>
            <person name="Hampl V."/>
        </authorList>
    </citation>
    <scope>NUCLEOTIDE SEQUENCE [LARGE SCALE GENOMIC DNA]</scope>
    <source>
        <strain evidence="1">ST1C</strain>
    </source>
</reference>
<comment type="caution">
    <text evidence="1">The sequence shown here is derived from an EMBL/GenBank/DDBJ whole genome shotgun (WGS) entry which is preliminary data.</text>
</comment>
<organism evidence="1 2">
    <name type="scientific">Streblomastix strix</name>
    <dbReference type="NCBI Taxonomy" id="222440"/>
    <lineage>
        <taxon>Eukaryota</taxon>
        <taxon>Metamonada</taxon>
        <taxon>Preaxostyla</taxon>
        <taxon>Oxymonadida</taxon>
        <taxon>Streblomastigidae</taxon>
        <taxon>Streblomastix</taxon>
    </lineage>
</organism>
<evidence type="ECO:0000313" key="1">
    <source>
        <dbReference type="EMBL" id="KAA6380903.1"/>
    </source>
</evidence>
<protein>
    <submittedName>
        <fullName evidence="1">Uncharacterized protein</fullName>
    </submittedName>
</protein>
<name>A0A5J4VEP4_9EUKA</name>
<proteinExistence type="predicted"/>
<dbReference type="Proteomes" id="UP000324800">
    <property type="component" value="Unassembled WGS sequence"/>
</dbReference>
<dbReference type="AlphaFoldDB" id="A0A5J4VEP4"/>
<accession>A0A5J4VEP4</accession>
<dbReference type="EMBL" id="SNRW01007647">
    <property type="protein sequence ID" value="KAA6380903.1"/>
    <property type="molecule type" value="Genomic_DNA"/>
</dbReference>
<gene>
    <name evidence="1" type="ORF">EZS28_023572</name>
</gene>
<sequence length="200" mass="22382">MGASLLSLWGKGQKNRNEGVQGAQTILFNEAEGIPSLNDTWGYVFIPNKYEKDVELSMAQNLLKEEEDAILMVYGMTGLVLVEVKRDQVVLMSQQQQFVIELYFRIIPKNQQAPLEVNQSTIQIMMAAVSMNLVCLVLKPNCYDIDLDNEQIIAERIGVKSIVGGIYTGQKVGINSSDCCTGEGDFTFDCFGQVQTYYRD</sequence>
<evidence type="ECO:0000313" key="2">
    <source>
        <dbReference type="Proteomes" id="UP000324800"/>
    </source>
</evidence>